<dbReference type="OrthoDB" id="3182222at2"/>
<dbReference type="GO" id="GO:0140359">
    <property type="term" value="F:ABC-type transporter activity"/>
    <property type="evidence" value="ECO:0007669"/>
    <property type="project" value="InterPro"/>
</dbReference>
<feature type="transmembrane region" description="Helical" evidence="5">
    <location>
        <begin position="25"/>
        <end position="42"/>
    </location>
</feature>
<dbReference type="PANTHER" id="PTHR43471:SF1">
    <property type="entry name" value="ABC TRANSPORTER PERMEASE PROTEIN NOSY-RELATED"/>
    <property type="match status" value="1"/>
</dbReference>
<feature type="transmembrane region" description="Helical" evidence="5">
    <location>
        <begin position="48"/>
        <end position="70"/>
    </location>
</feature>
<dbReference type="EMBL" id="QMFB01000041">
    <property type="protein sequence ID" value="RAV10790.1"/>
    <property type="molecule type" value="Genomic_DNA"/>
</dbReference>
<evidence type="ECO:0000259" key="6">
    <source>
        <dbReference type="Pfam" id="PF12698"/>
    </source>
</evidence>
<name>A0A329LUG0_9BACL</name>
<feature type="transmembrane region" description="Helical" evidence="5">
    <location>
        <begin position="152"/>
        <end position="170"/>
    </location>
</feature>
<evidence type="ECO:0000256" key="4">
    <source>
        <dbReference type="ARBA" id="ARBA00023136"/>
    </source>
</evidence>
<feature type="transmembrane region" description="Helical" evidence="5">
    <location>
        <begin position="91"/>
        <end position="114"/>
    </location>
</feature>
<keyword evidence="3 5" id="KW-1133">Transmembrane helix</keyword>
<organism evidence="7 8">
    <name type="scientific">Paenibacillus contaminans</name>
    <dbReference type="NCBI Taxonomy" id="450362"/>
    <lineage>
        <taxon>Bacteria</taxon>
        <taxon>Bacillati</taxon>
        <taxon>Bacillota</taxon>
        <taxon>Bacilli</taxon>
        <taxon>Bacillales</taxon>
        <taxon>Paenibacillaceae</taxon>
        <taxon>Paenibacillus</taxon>
    </lineage>
</organism>
<proteinExistence type="predicted"/>
<dbReference type="InterPro" id="IPR013525">
    <property type="entry name" value="ABC2_TM"/>
</dbReference>
<evidence type="ECO:0000313" key="7">
    <source>
        <dbReference type="EMBL" id="RAV10790.1"/>
    </source>
</evidence>
<protein>
    <submittedName>
        <fullName evidence="7">ABC transporter permease</fullName>
    </submittedName>
</protein>
<feature type="domain" description="ABC-2 type transporter transmembrane" evidence="6">
    <location>
        <begin position="23"/>
        <end position="223"/>
    </location>
</feature>
<dbReference type="PANTHER" id="PTHR43471">
    <property type="entry name" value="ABC TRANSPORTER PERMEASE"/>
    <property type="match status" value="1"/>
</dbReference>
<comment type="caution">
    <text evidence="7">The sequence shown here is derived from an EMBL/GenBank/DDBJ whole genome shotgun (WGS) entry which is preliminary data.</text>
</comment>
<evidence type="ECO:0000256" key="5">
    <source>
        <dbReference type="SAM" id="Phobius"/>
    </source>
</evidence>
<keyword evidence="8" id="KW-1185">Reference proteome</keyword>
<feature type="transmembrane region" description="Helical" evidence="5">
    <location>
        <begin position="120"/>
        <end position="145"/>
    </location>
</feature>
<keyword evidence="4 5" id="KW-0472">Membrane</keyword>
<feature type="transmembrane region" description="Helical" evidence="5">
    <location>
        <begin position="206"/>
        <end position="228"/>
    </location>
</feature>
<evidence type="ECO:0000313" key="8">
    <source>
        <dbReference type="Proteomes" id="UP000250369"/>
    </source>
</evidence>
<comment type="subcellular location">
    <subcellularLocation>
        <location evidence="1">Membrane</location>
        <topology evidence="1">Multi-pass membrane protein</topology>
    </subcellularLocation>
</comment>
<dbReference type="Proteomes" id="UP000250369">
    <property type="component" value="Unassembled WGS sequence"/>
</dbReference>
<dbReference type="RefSeq" id="WP_113036108.1">
    <property type="nucleotide sequence ID" value="NZ_QMFB01000041.1"/>
</dbReference>
<dbReference type="Pfam" id="PF12698">
    <property type="entry name" value="ABC2_membrane_3"/>
    <property type="match status" value="1"/>
</dbReference>
<evidence type="ECO:0000256" key="1">
    <source>
        <dbReference type="ARBA" id="ARBA00004141"/>
    </source>
</evidence>
<evidence type="ECO:0000256" key="2">
    <source>
        <dbReference type="ARBA" id="ARBA00022692"/>
    </source>
</evidence>
<keyword evidence="2 5" id="KW-0812">Transmembrane</keyword>
<accession>A0A329LUG0</accession>
<reference evidence="7 8" key="1">
    <citation type="journal article" date="2009" name="Int. J. Syst. Evol. Microbiol.">
        <title>Paenibacillus contaminans sp. nov., isolated from a contaminated laboratory plate.</title>
        <authorList>
            <person name="Chou J.H."/>
            <person name="Lee J.H."/>
            <person name="Lin M.C."/>
            <person name="Chang P.S."/>
            <person name="Arun A.B."/>
            <person name="Young C.C."/>
            <person name="Chen W.M."/>
        </authorList>
    </citation>
    <scope>NUCLEOTIDE SEQUENCE [LARGE SCALE GENOMIC DNA]</scope>
    <source>
        <strain evidence="7 8">CKOBP-6</strain>
    </source>
</reference>
<sequence>MTFSTKRFTAILSKEWKDAMKNPQILLLAAMPVMFAFLYSKMDGGIEALIFPILLALSMTGAFVQANMISEEKEKHTLRVLMLSPASTSEVLLGKSALTTLLTFIVVAGCVFISDIQLAGLGFIAIMLLLSLVMFIAIGTIIGLVSRTVSETSITGLPVLLIFVMAPAFAPMLKQPLVSSAVRFLPTQHFMDAVIKLSQGVSVASMYSHLVNIVIWAALSLVVCYIVYGKKRFDK</sequence>
<gene>
    <name evidence="7" type="ORF">DQG23_37205</name>
</gene>
<dbReference type="GO" id="GO:0016020">
    <property type="term" value="C:membrane"/>
    <property type="evidence" value="ECO:0007669"/>
    <property type="project" value="UniProtKB-SubCell"/>
</dbReference>
<dbReference type="AlphaFoldDB" id="A0A329LUG0"/>
<evidence type="ECO:0000256" key="3">
    <source>
        <dbReference type="ARBA" id="ARBA00022989"/>
    </source>
</evidence>